<proteinExistence type="predicted"/>
<reference evidence="2" key="1">
    <citation type="submission" date="2015-10" db="EMBL/GenBank/DDBJ databases">
        <title>Daphnia magna gene sets from two clonal populations assembled and annotated with EvidentialGene.</title>
        <authorList>
            <person name="Gilbert D."/>
            <person name="Podicheti R."/>
            <person name="Orsini L."/>
            <person name="Colbourne J."/>
            <person name="Pfrender M."/>
        </authorList>
    </citation>
    <scope>NUCLEOTIDE SEQUENCE</scope>
</reference>
<organism evidence="3">
    <name type="scientific">Daphnia magna</name>
    <dbReference type="NCBI Taxonomy" id="35525"/>
    <lineage>
        <taxon>Eukaryota</taxon>
        <taxon>Metazoa</taxon>
        <taxon>Ecdysozoa</taxon>
        <taxon>Arthropoda</taxon>
        <taxon>Crustacea</taxon>
        <taxon>Branchiopoda</taxon>
        <taxon>Diplostraca</taxon>
        <taxon>Cladocera</taxon>
        <taxon>Anomopoda</taxon>
        <taxon>Daphniidae</taxon>
        <taxon>Daphnia</taxon>
    </lineage>
</organism>
<dbReference type="AlphaFoldDB" id="A0A0P6IAC5"/>
<dbReference type="EMBL" id="GDIP01239001">
    <property type="protein sequence ID" value="JAI84400.1"/>
    <property type="molecule type" value="Transcribed_RNA"/>
</dbReference>
<keyword evidence="1" id="KW-0812">Transmembrane</keyword>
<evidence type="ECO:0000313" key="2">
    <source>
        <dbReference type="EMBL" id="JAI84400.1"/>
    </source>
</evidence>
<reference evidence="2" key="3">
    <citation type="submission" date="2015-10" db="EMBL/GenBank/DDBJ databases">
        <authorList>
            <person name="Gilbert D.G."/>
        </authorList>
    </citation>
    <scope>NUCLEOTIDE SEQUENCE</scope>
</reference>
<evidence type="ECO:0000256" key="1">
    <source>
        <dbReference type="SAM" id="Phobius"/>
    </source>
</evidence>
<dbReference type="EMBL" id="GDIQ01007361">
    <property type="protein sequence ID" value="JAN87376.1"/>
    <property type="molecule type" value="Transcribed_RNA"/>
</dbReference>
<protein>
    <submittedName>
        <fullName evidence="3">Uncharacterized protein</fullName>
    </submittedName>
</protein>
<sequence>MHSFPHRTKLSSSIPFLMASPHQLFLFFLILIPSNNDGCTHLTLTACKVMVVYLVVYIYPIAQFKSWI</sequence>
<keyword evidence="1" id="KW-0472">Membrane</keyword>
<accession>A0A0P6IAC5</accession>
<reference evidence="3" key="2">
    <citation type="submission" date="2015-10" db="EMBL/GenBank/DDBJ databases">
        <title>EvidentialGene: Evidence-directed Construction of Complete mRNA Transcriptomes without Genomes.</title>
        <authorList>
            <person name="Gilbert D.G."/>
        </authorList>
    </citation>
    <scope>NUCLEOTIDE SEQUENCE</scope>
</reference>
<name>A0A0P6IAC5_9CRUS</name>
<keyword evidence="1" id="KW-1133">Transmembrane helix</keyword>
<evidence type="ECO:0000313" key="3">
    <source>
        <dbReference type="EMBL" id="JAN87376.1"/>
    </source>
</evidence>
<feature type="transmembrane region" description="Helical" evidence="1">
    <location>
        <begin position="12"/>
        <end position="34"/>
    </location>
</feature>
<feature type="transmembrane region" description="Helical" evidence="1">
    <location>
        <begin position="40"/>
        <end position="62"/>
    </location>
</feature>